<dbReference type="Gene3D" id="1.20.1250.20">
    <property type="entry name" value="MFS general substrate transporter like domains"/>
    <property type="match status" value="1"/>
</dbReference>
<sequence>MMELKSIPPHDTHHSSSRNGSAAPISEAGGGGEGGGGEEDQQRITSDDDGAVVYRVYKERWFGLVGLMLMNIVISWGWLTYAPVSDSTQIWFGLESQSPVNWLSTVMLFTYVVAAPAALYTLNRHGVKPALMASSFLVLAGNWIRYSCTREKSFGGVMFGQILIGFAQPFVLSAATHYSDLWFTSRGRISATALTSFANPLGAALGQLINPMLATSPEKIPDMTFWVAIIATAASLPWWFVKSRPPTPPCASAVQEKLGFRESLGVVFRNKGFLLVFVMFSVYVGFFNAVSSLLNQIMLPYGYTADEAGLTGAILILTGLVTAAIVSPINDRTHSFLTAIRTFVPVIALSYVALIFAPRTHTLAAPFAISALLGAASFSLLPLVLEWAVEQTHPAPPELTNVTLWVGGQLLGAIFLIVMDALKDKSDNNKMWKSLIFEAVVACVVAPLTLMLGRGANKRIEIDKVAAQRVGA</sequence>
<feature type="transmembrane region" description="Helical" evidence="6">
    <location>
        <begin position="61"/>
        <end position="82"/>
    </location>
</feature>
<dbReference type="EMBL" id="ML120360">
    <property type="protein sequence ID" value="RPB04013.1"/>
    <property type="molecule type" value="Genomic_DNA"/>
</dbReference>
<evidence type="ECO:0000256" key="5">
    <source>
        <dbReference type="SAM" id="MobiDB-lite"/>
    </source>
</evidence>
<dbReference type="GO" id="GO:0016020">
    <property type="term" value="C:membrane"/>
    <property type="evidence" value="ECO:0007669"/>
    <property type="project" value="UniProtKB-SubCell"/>
</dbReference>
<proteinExistence type="predicted"/>
<comment type="subcellular location">
    <subcellularLocation>
        <location evidence="1">Membrane</location>
        <topology evidence="1">Multi-pass membrane protein</topology>
    </subcellularLocation>
</comment>
<evidence type="ECO:0000313" key="7">
    <source>
        <dbReference type="EMBL" id="RPB04013.1"/>
    </source>
</evidence>
<dbReference type="InterPro" id="IPR049680">
    <property type="entry name" value="FLVCR1-2_SLC49-like"/>
</dbReference>
<organism evidence="7 8">
    <name type="scientific">Choiromyces venosus 120613-1</name>
    <dbReference type="NCBI Taxonomy" id="1336337"/>
    <lineage>
        <taxon>Eukaryota</taxon>
        <taxon>Fungi</taxon>
        <taxon>Dikarya</taxon>
        <taxon>Ascomycota</taxon>
        <taxon>Pezizomycotina</taxon>
        <taxon>Pezizomycetes</taxon>
        <taxon>Pezizales</taxon>
        <taxon>Tuberaceae</taxon>
        <taxon>Choiromyces</taxon>
    </lineage>
</organism>
<accession>A0A3N4K146</accession>
<evidence type="ECO:0000256" key="2">
    <source>
        <dbReference type="ARBA" id="ARBA00022692"/>
    </source>
</evidence>
<keyword evidence="8" id="KW-1185">Reference proteome</keyword>
<feature type="transmembrane region" description="Helical" evidence="6">
    <location>
        <begin position="272"/>
        <end position="290"/>
    </location>
</feature>
<protein>
    <submittedName>
        <fullName evidence="7">MFS general substrate transporter</fullName>
    </submittedName>
</protein>
<evidence type="ECO:0000256" key="4">
    <source>
        <dbReference type="ARBA" id="ARBA00023136"/>
    </source>
</evidence>
<feature type="region of interest" description="Disordered" evidence="5">
    <location>
        <begin position="1"/>
        <end position="45"/>
    </location>
</feature>
<dbReference type="InterPro" id="IPR036259">
    <property type="entry name" value="MFS_trans_sf"/>
</dbReference>
<feature type="transmembrane region" description="Helical" evidence="6">
    <location>
        <begin position="158"/>
        <end position="179"/>
    </location>
</feature>
<keyword evidence="3 6" id="KW-1133">Transmembrane helix</keyword>
<dbReference type="Pfam" id="PF07690">
    <property type="entry name" value="MFS_1"/>
    <property type="match status" value="1"/>
</dbReference>
<dbReference type="Proteomes" id="UP000276215">
    <property type="component" value="Unassembled WGS sequence"/>
</dbReference>
<name>A0A3N4K146_9PEZI</name>
<dbReference type="STRING" id="1336337.A0A3N4K146"/>
<dbReference type="PANTHER" id="PTHR10924">
    <property type="entry name" value="MAJOR FACILITATOR SUPERFAMILY PROTEIN-RELATED"/>
    <property type="match status" value="1"/>
</dbReference>
<evidence type="ECO:0000256" key="3">
    <source>
        <dbReference type="ARBA" id="ARBA00022989"/>
    </source>
</evidence>
<keyword evidence="4 6" id="KW-0472">Membrane</keyword>
<reference evidence="7 8" key="1">
    <citation type="journal article" date="2018" name="Nat. Ecol. Evol.">
        <title>Pezizomycetes genomes reveal the molecular basis of ectomycorrhizal truffle lifestyle.</title>
        <authorList>
            <person name="Murat C."/>
            <person name="Payen T."/>
            <person name="Noel B."/>
            <person name="Kuo A."/>
            <person name="Morin E."/>
            <person name="Chen J."/>
            <person name="Kohler A."/>
            <person name="Krizsan K."/>
            <person name="Balestrini R."/>
            <person name="Da Silva C."/>
            <person name="Montanini B."/>
            <person name="Hainaut M."/>
            <person name="Levati E."/>
            <person name="Barry K.W."/>
            <person name="Belfiori B."/>
            <person name="Cichocki N."/>
            <person name="Clum A."/>
            <person name="Dockter R.B."/>
            <person name="Fauchery L."/>
            <person name="Guy J."/>
            <person name="Iotti M."/>
            <person name="Le Tacon F."/>
            <person name="Lindquist E.A."/>
            <person name="Lipzen A."/>
            <person name="Malagnac F."/>
            <person name="Mello A."/>
            <person name="Molinier V."/>
            <person name="Miyauchi S."/>
            <person name="Poulain J."/>
            <person name="Riccioni C."/>
            <person name="Rubini A."/>
            <person name="Sitrit Y."/>
            <person name="Splivallo R."/>
            <person name="Traeger S."/>
            <person name="Wang M."/>
            <person name="Zifcakova L."/>
            <person name="Wipf D."/>
            <person name="Zambonelli A."/>
            <person name="Paolocci F."/>
            <person name="Nowrousian M."/>
            <person name="Ottonello S."/>
            <person name="Baldrian P."/>
            <person name="Spatafora J.W."/>
            <person name="Henrissat B."/>
            <person name="Nagy L.G."/>
            <person name="Aury J.M."/>
            <person name="Wincker P."/>
            <person name="Grigoriev I.V."/>
            <person name="Bonfante P."/>
            <person name="Martin F.M."/>
        </authorList>
    </citation>
    <scope>NUCLEOTIDE SEQUENCE [LARGE SCALE GENOMIC DNA]</scope>
    <source>
        <strain evidence="7 8">120613-1</strain>
    </source>
</reference>
<dbReference type="AlphaFoldDB" id="A0A3N4K146"/>
<feature type="transmembrane region" description="Helical" evidence="6">
    <location>
        <begin position="399"/>
        <end position="419"/>
    </location>
</feature>
<evidence type="ECO:0000256" key="6">
    <source>
        <dbReference type="SAM" id="Phobius"/>
    </source>
</evidence>
<evidence type="ECO:0000256" key="1">
    <source>
        <dbReference type="ARBA" id="ARBA00004141"/>
    </source>
</evidence>
<feature type="transmembrane region" description="Helical" evidence="6">
    <location>
        <begin position="363"/>
        <end position="387"/>
    </location>
</feature>
<feature type="transmembrane region" description="Helical" evidence="6">
    <location>
        <begin position="102"/>
        <end position="122"/>
    </location>
</feature>
<feature type="transmembrane region" description="Helical" evidence="6">
    <location>
        <begin position="310"/>
        <end position="329"/>
    </location>
</feature>
<feature type="transmembrane region" description="Helical" evidence="6">
    <location>
        <begin position="336"/>
        <end position="357"/>
    </location>
</feature>
<feature type="transmembrane region" description="Helical" evidence="6">
    <location>
        <begin position="431"/>
        <end position="452"/>
    </location>
</feature>
<dbReference type="PANTHER" id="PTHR10924:SF6">
    <property type="entry name" value="SOLUTE CARRIER FAMILY 49 MEMBER A3"/>
    <property type="match status" value="1"/>
</dbReference>
<keyword evidence="2 6" id="KW-0812">Transmembrane</keyword>
<dbReference type="OrthoDB" id="422206at2759"/>
<evidence type="ECO:0000313" key="8">
    <source>
        <dbReference type="Proteomes" id="UP000276215"/>
    </source>
</evidence>
<dbReference type="GO" id="GO:0022857">
    <property type="term" value="F:transmembrane transporter activity"/>
    <property type="evidence" value="ECO:0007669"/>
    <property type="project" value="InterPro"/>
</dbReference>
<gene>
    <name evidence="7" type="ORF">L873DRAFT_1730472</name>
</gene>
<dbReference type="SUPFAM" id="SSF103473">
    <property type="entry name" value="MFS general substrate transporter"/>
    <property type="match status" value="1"/>
</dbReference>
<dbReference type="InterPro" id="IPR011701">
    <property type="entry name" value="MFS"/>
</dbReference>
<feature type="transmembrane region" description="Helical" evidence="6">
    <location>
        <begin position="223"/>
        <end position="241"/>
    </location>
</feature>